<dbReference type="OrthoDB" id="1021289at2"/>
<reference evidence="2 3" key="1">
    <citation type="submission" date="2019-03" db="EMBL/GenBank/DDBJ databases">
        <title>Diversity of the mouse oral microbiome.</title>
        <authorList>
            <person name="Joseph S."/>
            <person name="Aduse-Opoku J."/>
            <person name="Curtis M."/>
            <person name="Wade W."/>
            <person name="Hashim A."/>
        </authorList>
    </citation>
    <scope>NUCLEOTIDE SEQUENCE [LARGE SCALE GENOMIC DNA]</scope>
    <source>
        <strain evidence="2 3">P11</strain>
    </source>
</reference>
<sequence>MKQIKFITVLLLFATMVFNITACSSDNEDGTKEDNSIIGKWKVMGEGHTDTYEIIEYKSNGTFEYFYTKDSYSETGKYKIESDKLYLIWDEDDVQDWDIYKIHELNSISLIIEGYDIKGNLKGYNESFQRIK</sequence>
<gene>
    <name evidence="2" type="ORF">E4T88_09210</name>
</gene>
<keyword evidence="1" id="KW-0732">Signal</keyword>
<organism evidence="2 3">
    <name type="scientific">Dysgonomonas mossii</name>
    <dbReference type="NCBI Taxonomy" id="163665"/>
    <lineage>
        <taxon>Bacteria</taxon>
        <taxon>Pseudomonadati</taxon>
        <taxon>Bacteroidota</taxon>
        <taxon>Bacteroidia</taxon>
        <taxon>Bacteroidales</taxon>
        <taxon>Dysgonomonadaceae</taxon>
        <taxon>Dysgonomonas</taxon>
    </lineage>
</organism>
<dbReference type="AlphaFoldDB" id="A0A4Y9IPG9"/>
<feature type="chain" id="PRO_5021282678" description="Lipocalin-like domain-containing protein" evidence="1">
    <location>
        <begin position="23"/>
        <end position="132"/>
    </location>
</feature>
<accession>A0A4Y9IPG9</accession>
<dbReference type="Proteomes" id="UP000298285">
    <property type="component" value="Unassembled WGS sequence"/>
</dbReference>
<evidence type="ECO:0000256" key="1">
    <source>
        <dbReference type="SAM" id="SignalP"/>
    </source>
</evidence>
<comment type="caution">
    <text evidence="2">The sequence shown here is derived from an EMBL/GenBank/DDBJ whole genome shotgun (WGS) entry which is preliminary data.</text>
</comment>
<protein>
    <recommendedName>
        <fullName evidence="4">Lipocalin-like domain-containing protein</fullName>
    </recommendedName>
</protein>
<dbReference type="RefSeq" id="WP_135105146.1">
    <property type="nucleotide sequence ID" value="NZ_JADGKW010000002.1"/>
</dbReference>
<feature type="signal peptide" evidence="1">
    <location>
        <begin position="1"/>
        <end position="22"/>
    </location>
</feature>
<evidence type="ECO:0008006" key="4">
    <source>
        <dbReference type="Google" id="ProtNLM"/>
    </source>
</evidence>
<evidence type="ECO:0000313" key="3">
    <source>
        <dbReference type="Proteomes" id="UP000298285"/>
    </source>
</evidence>
<evidence type="ECO:0000313" key="2">
    <source>
        <dbReference type="EMBL" id="TFU90176.1"/>
    </source>
</evidence>
<dbReference type="EMBL" id="SPPK01000002">
    <property type="protein sequence ID" value="TFU90176.1"/>
    <property type="molecule type" value="Genomic_DNA"/>
</dbReference>
<name>A0A4Y9IPG9_9BACT</name>
<proteinExistence type="predicted"/>